<keyword evidence="3" id="KW-0408">Iron</keyword>
<evidence type="ECO:0000256" key="5">
    <source>
        <dbReference type="ARBA" id="ARBA00034078"/>
    </source>
</evidence>
<name>A0ABV5M766_9ACTN</name>
<sequence>MIRLADIPVGEGRAYEIDGELVAVFHLRDGTVKAVSGICPHAGGPLADGLVDLRQVVCPLHQHTFDLATGCSTSGQADLTVYSSTVDEEGNVSVRSTTTSRSA</sequence>
<evidence type="ECO:0000313" key="9">
    <source>
        <dbReference type="Proteomes" id="UP001589608"/>
    </source>
</evidence>
<keyword evidence="2" id="KW-0479">Metal-binding</keyword>
<dbReference type="Pfam" id="PF00355">
    <property type="entry name" value="Rieske"/>
    <property type="match status" value="1"/>
</dbReference>
<dbReference type="PANTHER" id="PTHR21496:SF0">
    <property type="entry name" value="RIESKE DOMAIN-CONTAINING PROTEIN"/>
    <property type="match status" value="1"/>
</dbReference>
<evidence type="ECO:0000256" key="1">
    <source>
        <dbReference type="ARBA" id="ARBA00022714"/>
    </source>
</evidence>
<keyword evidence="1" id="KW-0001">2Fe-2S</keyword>
<accession>A0ABV5M766</accession>
<dbReference type="Gene3D" id="2.102.10.10">
    <property type="entry name" value="Rieske [2Fe-2S] iron-sulphur domain"/>
    <property type="match status" value="1"/>
</dbReference>
<proteinExistence type="inferred from homology"/>
<dbReference type="RefSeq" id="WP_223104441.1">
    <property type="nucleotide sequence ID" value="NZ_CP061913.1"/>
</dbReference>
<evidence type="ECO:0000256" key="6">
    <source>
        <dbReference type="ARBA" id="ARBA00038001"/>
    </source>
</evidence>
<protein>
    <submittedName>
        <fullName evidence="8">Rieske (2Fe-2S) protein</fullName>
    </submittedName>
</protein>
<organism evidence="8 9">
    <name type="scientific">Dactylosporangium vinaceum</name>
    <dbReference type="NCBI Taxonomy" id="53362"/>
    <lineage>
        <taxon>Bacteria</taxon>
        <taxon>Bacillati</taxon>
        <taxon>Actinomycetota</taxon>
        <taxon>Actinomycetes</taxon>
        <taxon>Micromonosporales</taxon>
        <taxon>Micromonosporaceae</taxon>
        <taxon>Dactylosporangium</taxon>
    </lineage>
</organism>
<dbReference type="Proteomes" id="UP001589608">
    <property type="component" value="Unassembled WGS sequence"/>
</dbReference>
<dbReference type="EMBL" id="JBHMCA010000027">
    <property type="protein sequence ID" value="MFB9444698.1"/>
    <property type="molecule type" value="Genomic_DNA"/>
</dbReference>
<keyword evidence="9" id="KW-1185">Reference proteome</keyword>
<evidence type="ECO:0000259" key="7">
    <source>
        <dbReference type="PROSITE" id="PS51296"/>
    </source>
</evidence>
<evidence type="ECO:0000256" key="3">
    <source>
        <dbReference type="ARBA" id="ARBA00023004"/>
    </source>
</evidence>
<keyword evidence="4" id="KW-0411">Iron-sulfur</keyword>
<comment type="cofactor">
    <cofactor evidence="5">
        <name>[2Fe-2S] cluster</name>
        <dbReference type="ChEBI" id="CHEBI:190135"/>
    </cofactor>
</comment>
<feature type="domain" description="Rieske" evidence="7">
    <location>
        <begin position="1"/>
        <end position="93"/>
    </location>
</feature>
<evidence type="ECO:0000313" key="8">
    <source>
        <dbReference type="EMBL" id="MFB9444698.1"/>
    </source>
</evidence>
<dbReference type="InterPro" id="IPR036922">
    <property type="entry name" value="Rieske_2Fe-2S_sf"/>
</dbReference>
<dbReference type="InterPro" id="IPR017941">
    <property type="entry name" value="Rieske_2Fe-2S"/>
</dbReference>
<comment type="caution">
    <text evidence="8">The sequence shown here is derived from an EMBL/GenBank/DDBJ whole genome shotgun (WGS) entry which is preliminary data.</text>
</comment>
<dbReference type="PROSITE" id="PS51296">
    <property type="entry name" value="RIESKE"/>
    <property type="match status" value="1"/>
</dbReference>
<dbReference type="SUPFAM" id="SSF50022">
    <property type="entry name" value="ISP domain"/>
    <property type="match status" value="1"/>
</dbReference>
<comment type="similarity">
    <text evidence="6">Belongs to the bacterial ring-hydroxylating dioxygenase ferredoxin component family.</text>
</comment>
<dbReference type="PANTHER" id="PTHR21496">
    <property type="entry name" value="FERREDOXIN-RELATED"/>
    <property type="match status" value="1"/>
</dbReference>
<gene>
    <name evidence="8" type="ORF">ACFFTR_16605</name>
</gene>
<evidence type="ECO:0000256" key="4">
    <source>
        <dbReference type="ARBA" id="ARBA00023014"/>
    </source>
</evidence>
<evidence type="ECO:0000256" key="2">
    <source>
        <dbReference type="ARBA" id="ARBA00022723"/>
    </source>
</evidence>
<dbReference type="CDD" id="cd03467">
    <property type="entry name" value="Rieske"/>
    <property type="match status" value="1"/>
</dbReference>
<reference evidence="8 9" key="1">
    <citation type="submission" date="2024-09" db="EMBL/GenBank/DDBJ databases">
        <authorList>
            <person name="Sun Q."/>
            <person name="Mori K."/>
        </authorList>
    </citation>
    <scope>NUCLEOTIDE SEQUENCE [LARGE SCALE GENOMIC DNA]</scope>
    <source>
        <strain evidence="8 9">JCM 3307</strain>
    </source>
</reference>